<organism evidence="2 3">
    <name type="scientific">Fodinibius roseus</name>
    <dbReference type="NCBI Taxonomy" id="1194090"/>
    <lineage>
        <taxon>Bacteria</taxon>
        <taxon>Pseudomonadati</taxon>
        <taxon>Balneolota</taxon>
        <taxon>Balneolia</taxon>
        <taxon>Balneolales</taxon>
        <taxon>Balneolaceae</taxon>
        <taxon>Fodinibius</taxon>
    </lineage>
</organism>
<dbReference type="OrthoDB" id="1524990at2"/>
<evidence type="ECO:0000256" key="1">
    <source>
        <dbReference type="SAM" id="Phobius"/>
    </source>
</evidence>
<feature type="transmembrane region" description="Helical" evidence="1">
    <location>
        <begin position="58"/>
        <end position="77"/>
    </location>
</feature>
<keyword evidence="1" id="KW-1133">Transmembrane helix</keyword>
<accession>A0A1M5JHU0</accession>
<keyword evidence="1" id="KW-0472">Membrane</keyword>
<dbReference type="STRING" id="1194090.SAMN05443144_12717"/>
<reference evidence="2 3" key="1">
    <citation type="submission" date="2016-11" db="EMBL/GenBank/DDBJ databases">
        <authorList>
            <person name="Jaros S."/>
            <person name="Januszkiewicz K."/>
            <person name="Wedrychowicz H."/>
        </authorList>
    </citation>
    <scope>NUCLEOTIDE SEQUENCE [LARGE SCALE GENOMIC DNA]</scope>
    <source>
        <strain evidence="2 3">DSM 21986</strain>
    </source>
</reference>
<keyword evidence="1" id="KW-0812">Transmembrane</keyword>
<dbReference type="AlphaFoldDB" id="A0A1M5JHU0"/>
<evidence type="ECO:0000313" key="3">
    <source>
        <dbReference type="Proteomes" id="UP000184041"/>
    </source>
</evidence>
<dbReference type="Proteomes" id="UP000184041">
    <property type="component" value="Unassembled WGS sequence"/>
</dbReference>
<protein>
    <submittedName>
        <fullName evidence="2">Uncharacterized protein</fullName>
    </submittedName>
</protein>
<gene>
    <name evidence="2" type="ORF">SAMN05443144_12717</name>
</gene>
<keyword evidence="3" id="KW-1185">Reference proteome</keyword>
<name>A0A1M5JHU0_9BACT</name>
<dbReference type="EMBL" id="FQUS01000027">
    <property type="protein sequence ID" value="SHG40112.1"/>
    <property type="molecule type" value="Genomic_DNA"/>
</dbReference>
<proteinExistence type="predicted"/>
<evidence type="ECO:0000313" key="2">
    <source>
        <dbReference type="EMBL" id="SHG40112.1"/>
    </source>
</evidence>
<dbReference type="RefSeq" id="WP_073067835.1">
    <property type="nucleotide sequence ID" value="NZ_FQUS01000027.1"/>
</dbReference>
<sequence length="155" mass="16735">MPKIIHIIIKAVPSLISLFKSKTPEKGKGIVKSGVASLSIAGLISTGKLSTSGIDSTLLLILSILEIIGYLYGMIAISSGAAQTNGIDQLLQGNGEGLQKQQAKALGSQWLKQIQKNQHQKLPGNSLFDDDRSDLRVKAMDISRYKTHKPNKNNQ</sequence>